<dbReference type="PANTHER" id="PTHR42922">
    <property type="entry name" value="PHOSPHATE TRANSPORT SYSTEM PERMEASE PROTEIN PSTA"/>
    <property type="match status" value="1"/>
</dbReference>
<dbReference type="AlphaFoldDB" id="A0A941EWW5"/>
<dbReference type="PROSITE" id="PS50928">
    <property type="entry name" value="ABC_TM1"/>
    <property type="match status" value="1"/>
</dbReference>
<dbReference type="EMBL" id="JAGSOG010000145">
    <property type="protein sequence ID" value="MBR7836484.1"/>
    <property type="molecule type" value="Genomic_DNA"/>
</dbReference>
<name>A0A941EWW5_9ACTN</name>
<dbReference type="Gene3D" id="1.10.3720.10">
    <property type="entry name" value="MetI-like"/>
    <property type="match status" value="1"/>
</dbReference>
<dbReference type="CDD" id="cd06261">
    <property type="entry name" value="TM_PBP2"/>
    <property type="match status" value="1"/>
</dbReference>
<feature type="domain" description="ABC transmembrane type-1" evidence="12">
    <location>
        <begin position="162"/>
        <end position="366"/>
    </location>
</feature>
<feature type="transmembrane region" description="Helical" evidence="10">
    <location>
        <begin position="347"/>
        <end position="368"/>
    </location>
</feature>
<dbReference type="Pfam" id="PF00528">
    <property type="entry name" value="BPD_transp_1"/>
    <property type="match status" value="1"/>
</dbReference>
<keyword evidence="9 10" id="KW-0472">Membrane</keyword>
<accession>A0A941EWW5</accession>
<dbReference type="InterPro" id="IPR035906">
    <property type="entry name" value="MetI-like_sf"/>
</dbReference>
<gene>
    <name evidence="13" type="primary">pstA</name>
    <name evidence="13" type="ORF">KDL01_24615</name>
</gene>
<feature type="transmembrane region" description="Helical" evidence="10">
    <location>
        <begin position="169"/>
        <end position="188"/>
    </location>
</feature>
<evidence type="ECO:0000256" key="2">
    <source>
        <dbReference type="ARBA" id="ARBA00004651"/>
    </source>
</evidence>
<feature type="transmembrane region" description="Helical" evidence="10">
    <location>
        <begin position="200"/>
        <end position="225"/>
    </location>
</feature>
<evidence type="ECO:0000256" key="11">
    <source>
        <dbReference type="SAM" id="MobiDB-lite"/>
    </source>
</evidence>
<sequence length="407" mass="43550">MTELSTVAAPPAPPAAHTPRPGRPAEDPDLGRRIRRRSVTLDGVCAVLGSLLASFGLVWLIYERILPLTGAVGFALVWYAVFLLFLGTVTAMLWGRRAVTDRIVAALMVTLGLIIVALILDQVGYVAFTGRHALFHWNFVTQTMAEVGPLDPFTHGGVWHAMVGSLEQMGIATALAVPLGILAALFLVEVGGPMAQAVRALIQAMTSLPEIVAGLFVYALVVLTLGLPKSGFAAAIALTIMMIPFVARSSEVMLRLVPRSLREASYALGASQWRTVWTVVLPTARSGLTTAVVLGMARAIGETAPLLLVDGLNNYMNADPFQHWQTSLPLYIFEFVRYPQDAERVRAFGAAAVLMALVLILFTLARVLGGKAPGELTRRQKRQMARDRALAAAARAAAEEGGDHGAA</sequence>
<evidence type="ECO:0000256" key="8">
    <source>
        <dbReference type="ARBA" id="ARBA00022989"/>
    </source>
</evidence>
<dbReference type="NCBIfam" id="TIGR00974">
    <property type="entry name" value="3a0107s02c"/>
    <property type="match status" value="1"/>
</dbReference>
<comment type="subcellular location">
    <subcellularLocation>
        <location evidence="2 10">Cell membrane</location>
        <topology evidence="2 10">Multi-pass membrane protein</topology>
    </subcellularLocation>
</comment>
<feature type="transmembrane region" description="Helical" evidence="10">
    <location>
        <begin position="231"/>
        <end position="247"/>
    </location>
</feature>
<dbReference type="GO" id="GO:0035435">
    <property type="term" value="P:phosphate ion transmembrane transport"/>
    <property type="evidence" value="ECO:0007669"/>
    <property type="project" value="InterPro"/>
</dbReference>
<evidence type="ECO:0000256" key="10">
    <source>
        <dbReference type="RuleBase" id="RU363043"/>
    </source>
</evidence>
<evidence type="ECO:0000256" key="7">
    <source>
        <dbReference type="ARBA" id="ARBA00022692"/>
    </source>
</evidence>
<keyword evidence="8 10" id="KW-1133">Transmembrane helix</keyword>
<keyword evidence="5 10" id="KW-1003">Cell membrane</keyword>
<dbReference type="InterPro" id="IPR000515">
    <property type="entry name" value="MetI-like"/>
</dbReference>
<evidence type="ECO:0000256" key="3">
    <source>
        <dbReference type="ARBA" id="ARBA00007069"/>
    </source>
</evidence>
<evidence type="ECO:0000256" key="4">
    <source>
        <dbReference type="ARBA" id="ARBA00022448"/>
    </source>
</evidence>
<organism evidence="13 14">
    <name type="scientific">Actinospica durhamensis</name>
    <dbReference type="NCBI Taxonomy" id="1508375"/>
    <lineage>
        <taxon>Bacteria</taxon>
        <taxon>Bacillati</taxon>
        <taxon>Actinomycetota</taxon>
        <taxon>Actinomycetes</taxon>
        <taxon>Catenulisporales</taxon>
        <taxon>Actinospicaceae</taxon>
        <taxon>Actinospica</taxon>
    </lineage>
</organism>
<evidence type="ECO:0000256" key="1">
    <source>
        <dbReference type="ARBA" id="ARBA00003510"/>
    </source>
</evidence>
<dbReference type="SUPFAM" id="SSF161098">
    <property type="entry name" value="MetI-like"/>
    <property type="match status" value="1"/>
</dbReference>
<dbReference type="InterPro" id="IPR005672">
    <property type="entry name" value="Phosphate_PstA"/>
</dbReference>
<comment type="similarity">
    <text evidence="3 10">Belongs to the binding-protein-dependent transport system permease family. CysTW subfamily.</text>
</comment>
<feature type="transmembrane region" description="Helical" evidence="10">
    <location>
        <begin position="39"/>
        <end position="62"/>
    </location>
</feature>
<dbReference type="PANTHER" id="PTHR42922:SF1">
    <property type="entry name" value="PHOSPHATE TRANSPORT SYSTEM PERMEASE PROTEIN PSTA"/>
    <property type="match status" value="1"/>
</dbReference>
<evidence type="ECO:0000256" key="6">
    <source>
        <dbReference type="ARBA" id="ARBA00022592"/>
    </source>
</evidence>
<reference evidence="13" key="1">
    <citation type="submission" date="2021-04" db="EMBL/GenBank/DDBJ databases">
        <title>Genome based classification of Actinospica acidithermotolerans sp. nov., an actinobacterium isolated from an Indonesian hot spring.</title>
        <authorList>
            <person name="Kusuma A.B."/>
            <person name="Putra K.E."/>
            <person name="Nafisah S."/>
            <person name="Loh J."/>
            <person name="Nouioui I."/>
            <person name="Goodfellow M."/>
        </authorList>
    </citation>
    <scope>NUCLEOTIDE SEQUENCE</scope>
    <source>
        <strain evidence="13">CSCA 57</strain>
    </source>
</reference>
<evidence type="ECO:0000256" key="5">
    <source>
        <dbReference type="ARBA" id="ARBA00022475"/>
    </source>
</evidence>
<protein>
    <recommendedName>
        <fullName evidence="10">Phosphate transport system permease protein PstA</fullName>
    </recommendedName>
</protein>
<dbReference type="RefSeq" id="WP_212530963.1">
    <property type="nucleotide sequence ID" value="NZ_JAGSOG010000145.1"/>
</dbReference>
<feature type="transmembrane region" description="Helical" evidence="10">
    <location>
        <begin position="68"/>
        <end position="94"/>
    </location>
</feature>
<keyword evidence="6" id="KW-0592">Phosphate transport</keyword>
<dbReference type="Proteomes" id="UP000675781">
    <property type="component" value="Unassembled WGS sequence"/>
</dbReference>
<comment type="function">
    <text evidence="1">Part of the binding-protein-dependent transport system for phosphate; probably responsible for the translocation of the substrate across the membrane.</text>
</comment>
<keyword evidence="4" id="KW-0813">Transport</keyword>
<evidence type="ECO:0000313" key="13">
    <source>
        <dbReference type="EMBL" id="MBR7836484.1"/>
    </source>
</evidence>
<feature type="transmembrane region" description="Helical" evidence="10">
    <location>
        <begin position="106"/>
        <end position="128"/>
    </location>
</feature>
<keyword evidence="7 10" id="KW-0812">Transmembrane</keyword>
<evidence type="ECO:0000313" key="14">
    <source>
        <dbReference type="Proteomes" id="UP000675781"/>
    </source>
</evidence>
<evidence type="ECO:0000256" key="9">
    <source>
        <dbReference type="ARBA" id="ARBA00023136"/>
    </source>
</evidence>
<dbReference type="GO" id="GO:0005886">
    <property type="term" value="C:plasma membrane"/>
    <property type="evidence" value="ECO:0007669"/>
    <property type="project" value="UniProtKB-SubCell"/>
</dbReference>
<feature type="region of interest" description="Disordered" evidence="11">
    <location>
        <begin position="1"/>
        <end position="30"/>
    </location>
</feature>
<comment type="caution">
    <text evidence="13">The sequence shown here is derived from an EMBL/GenBank/DDBJ whole genome shotgun (WGS) entry which is preliminary data.</text>
</comment>
<dbReference type="GO" id="GO:0005315">
    <property type="term" value="F:phosphate transmembrane transporter activity"/>
    <property type="evidence" value="ECO:0007669"/>
    <property type="project" value="InterPro"/>
</dbReference>
<proteinExistence type="inferred from homology"/>
<dbReference type="InterPro" id="IPR051408">
    <property type="entry name" value="Phosphate_transprt_permease"/>
</dbReference>
<evidence type="ECO:0000259" key="12">
    <source>
        <dbReference type="PROSITE" id="PS50928"/>
    </source>
</evidence>
<keyword evidence="14" id="KW-1185">Reference proteome</keyword>